<dbReference type="EMBL" id="FRBR01000005">
    <property type="protein sequence ID" value="SHL72857.1"/>
    <property type="molecule type" value="Genomic_DNA"/>
</dbReference>
<reference evidence="2 3" key="1">
    <citation type="submission" date="2016-11" db="EMBL/GenBank/DDBJ databases">
        <authorList>
            <person name="Jaros S."/>
            <person name="Januszkiewicz K."/>
            <person name="Wedrychowicz H."/>
        </authorList>
    </citation>
    <scope>NUCLEOTIDE SEQUENCE [LARGE SCALE GENOMIC DNA]</scope>
    <source>
        <strain evidence="2 3">DSM 29589</strain>
    </source>
</reference>
<dbReference type="Proteomes" id="UP000183974">
    <property type="component" value="Unassembled WGS sequence"/>
</dbReference>
<dbReference type="STRING" id="337701.SAMN05444398_10556"/>
<keyword evidence="1" id="KW-0812">Transmembrane</keyword>
<dbReference type="RefSeq" id="WP_073034913.1">
    <property type="nucleotide sequence ID" value="NZ_BMLR01000005.1"/>
</dbReference>
<proteinExistence type="predicted"/>
<organism evidence="2 3">
    <name type="scientific">Roseovarius pacificus</name>
    <dbReference type="NCBI Taxonomy" id="337701"/>
    <lineage>
        <taxon>Bacteria</taxon>
        <taxon>Pseudomonadati</taxon>
        <taxon>Pseudomonadota</taxon>
        <taxon>Alphaproteobacteria</taxon>
        <taxon>Rhodobacterales</taxon>
        <taxon>Roseobacteraceae</taxon>
        <taxon>Roseovarius</taxon>
    </lineage>
</organism>
<name>A0A1M7D0E0_9RHOB</name>
<gene>
    <name evidence="2" type="ORF">SAMN05444398_10556</name>
</gene>
<sequence length="124" mass="14085">MIDPHRLSDPVTELEQLLRDRLGTRGRDFGVKLRRAGRRLPRYARNAGRRITSAQTKLAHPKLARLVDQAALDRDMTVLRDTLKDIDPKERRKDAVLSVLGSVVLNLILLGAVILAFLWWRGAI</sequence>
<dbReference type="AlphaFoldDB" id="A0A1M7D0E0"/>
<evidence type="ECO:0000313" key="3">
    <source>
        <dbReference type="Proteomes" id="UP000183974"/>
    </source>
</evidence>
<evidence type="ECO:0000256" key="1">
    <source>
        <dbReference type="SAM" id="Phobius"/>
    </source>
</evidence>
<evidence type="ECO:0000313" key="2">
    <source>
        <dbReference type="EMBL" id="SHL72857.1"/>
    </source>
</evidence>
<keyword evidence="1" id="KW-1133">Transmembrane helix</keyword>
<accession>A0A1M7D0E0</accession>
<dbReference type="OrthoDB" id="7874312at2"/>
<keyword evidence="1" id="KW-0472">Membrane</keyword>
<protein>
    <submittedName>
        <fullName evidence="2">Uncharacterized protein</fullName>
    </submittedName>
</protein>
<keyword evidence="3" id="KW-1185">Reference proteome</keyword>
<feature type="transmembrane region" description="Helical" evidence="1">
    <location>
        <begin position="95"/>
        <end position="120"/>
    </location>
</feature>